<organism evidence="1">
    <name type="scientific">bioreactor metagenome</name>
    <dbReference type="NCBI Taxonomy" id="1076179"/>
    <lineage>
        <taxon>unclassified sequences</taxon>
        <taxon>metagenomes</taxon>
        <taxon>ecological metagenomes</taxon>
    </lineage>
</organism>
<gene>
    <name evidence="1" type="ORF">SDC9_73429</name>
</gene>
<protein>
    <submittedName>
        <fullName evidence="1">Uncharacterized protein</fullName>
    </submittedName>
</protein>
<evidence type="ECO:0000313" key="1">
    <source>
        <dbReference type="EMBL" id="MPM26924.1"/>
    </source>
</evidence>
<dbReference type="EMBL" id="VSSQ01004862">
    <property type="protein sequence ID" value="MPM26924.1"/>
    <property type="molecule type" value="Genomic_DNA"/>
</dbReference>
<accession>A0A644YLD6</accession>
<proteinExistence type="predicted"/>
<dbReference type="AlphaFoldDB" id="A0A644YLD6"/>
<name>A0A644YLD6_9ZZZZ</name>
<comment type="caution">
    <text evidence="1">The sequence shown here is derived from an EMBL/GenBank/DDBJ whole genome shotgun (WGS) entry which is preliminary data.</text>
</comment>
<reference evidence="1" key="1">
    <citation type="submission" date="2019-08" db="EMBL/GenBank/DDBJ databases">
        <authorList>
            <person name="Kucharzyk K."/>
            <person name="Murdoch R.W."/>
            <person name="Higgins S."/>
            <person name="Loffler F."/>
        </authorList>
    </citation>
    <scope>NUCLEOTIDE SEQUENCE</scope>
</reference>
<sequence>MAVLGFIVYSEYFLCLAVVYLNDSHGVNEYKAVMYHVRKLSFKTVFFKHSSHPSFNLFVNNITIFESGSGDIKVVSIM</sequence>